<dbReference type="EMBL" id="MU004191">
    <property type="protein sequence ID" value="KAF2494118.1"/>
    <property type="molecule type" value="Genomic_DNA"/>
</dbReference>
<feature type="region of interest" description="Disordered" evidence="1">
    <location>
        <begin position="53"/>
        <end position="99"/>
    </location>
</feature>
<keyword evidence="3" id="KW-1185">Reference proteome</keyword>
<reference evidence="2" key="1">
    <citation type="journal article" date="2020" name="Stud. Mycol.">
        <title>101 Dothideomycetes genomes: a test case for predicting lifestyles and emergence of pathogens.</title>
        <authorList>
            <person name="Haridas S."/>
            <person name="Albert R."/>
            <person name="Binder M."/>
            <person name="Bloem J."/>
            <person name="Labutti K."/>
            <person name="Salamov A."/>
            <person name="Andreopoulos B."/>
            <person name="Baker S."/>
            <person name="Barry K."/>
            <person name="Bills G."/>
            <person name="Bluhm B."/>
            <person name="Cannon C."/>
            <person name="Castanera R."/>
            <person name="Culley D."/>
            <person name="Daum C."/>
            <person name="Ezra D."/>
            <person name="Gonzalez J."/>
            <person name="Henrissat B."/>
            <person name="Kuo A."/>
            <person name="Liang C."/>
            <person name="Lipzen A."/>
            <person name="Lutzoni F."/>
            <person name="Magnuson J."/>
            <person name="Mondo S."/>
            <person name="Nolan M."/>
            <person name="Ohm R."/>
            <person name="Pangilinan J."/>
            <person name="Park H.-J."/>
            <person name="Ramirez L."/>
            <person name="Alfaro M."/>
            <person name="Sun H."/>
            <person name="Tritt A."/>
            <person name="Yoshinaga Y."/>
            <person name="Zwiers L.-H."/>
            <person name="Turgeon B."/>
            <person name="Goodwin S."/>
            <person name="Spatafora J."/>
            <person name="Crous P."/>
            <person name="Grigoriev I."/>
        </authorList>
    </citation>
    <scope>NUCLEOTIDE SEQUENCE</scope>
    <source>
        <strain evidence="2">CBS 269.34</strain>
    </source>
</reference>
<organism evidence="2 3">
    <name type="scientific">Lophium mytilinum</name>
    <dbReference type="NCBI Taxonomy" id="390894"/>
    <lineage>
        <taxon>Eukaryota</taxon>
        <taxon>Fungi</taxon>
        <taxon>Dikarya</taxon>
        <taxon>Ascomycota</taxon>
        <taxon>Pezizomycotina</taxon>
        <taxon>Dothideomycetes</taxon>
        <taxon>Pleosporomycetidae</taxon>
        <taxon>Mytilinidiales</taxon>
        <taxon>Mytilinidiaceae</taxon>
        <taxon>Lophium</taxon>
    </lineage>
</organism>
<evidence type="ECO:0000313" key="3">
    <source>
        <dbReference type="Proteomes" id="UP000799750"/>
    </source>
</evidence>
<evidence type="ECO:0000256" key="1">
    <source>
        <dbReference type="SAM" id="MobiDB-lite"/>
    </source>
</evidence>
<name>A0A6A6QNN5_9PEZI</name>
<dbReference type="OrthoDB" id="3535086at2759"/>
<accession>A0A6A6QNN5</accession>
<protein>
    <submittedName>
        <fullName evidence="2">Uncharacterized protein</fullName>
    </submittedName>
</protein>
<feature type="compositionally biased region" description="Polar residues" evidence="1">
    <location>
        <begin position="68"/>
        <end position="77"/>
    </location>
</feature>
<proteinExistence type="predicted"/>
<dbReference type="Proteomes" id="UP000799750">
    <property type="component" value="Unassembled WGS sequence"/>
</dbReference>
<gene>
    <name evidence="2" type="ORF">BU16DRAFT_65107</name>
</gene>
<evidence type="ECO:0000313" key="2">
    <source>
        <dbReference type="EMBL" id="KAF2494118.1"/>
    </source>
</evidence>
<dbReference type="AlphaFoldDB" id="A0A6A6QNN5"/>
<sequence length="183" mass="20330">MVVRIKISPQNAMTFDRSRDLGMWVSASSFTTFEKLALRIFNTQLAMLPALQPSRPKLPQQDHRPSYLHQQTRSLQHPSAPPPPISNAPSSTIPQKKPRNQIEAMSPFAPTLQTLQTLQTRNPAFSPSAYDSAVRHPVFFTEQLRKPPFPLPQNAGQGVSPVAFGYVLESRKADAGFGGRTKL</sequence>